<reference evidence="2 3" key="1">
    <citation type="submission" date="2016-06" db="EMBL/GenBank/DDBJ databases">
        <authorList>
            <person name="Kjaerup R.B."/>
            <person name="Dalgaard T.S."/>
            <person name="Juul-Madsen H.R."/>
        </authorList>
    </citation>
    <scope>NUCLEOTIDE SEQUENCE [LARGE SCALE GENOMIC DNA]</scope>
    <source>
        <strain evidence="2 3">E2464</strain>
    </source>
</reference>
<proteinExistence type="predicted"/>
<evidence type="ECO:0000313" key="2">
    <source>
        <dbReference type="EMBL" id="OBH63396.1"/>
    </source>
</evidence>
<accession>A0A1A2SGY5</accession>
<dbReference type="Proteomes" id="UP000093861">
    <property type="component" value="Unassembled WGS sequence"/>
</dbReference>
<dbReference type="AlphaFoldDB" id="A0A1A2SGY5"/>
<dbReference type="RefSeq" id="WP_064950881.1">
    <property type="nucleotide sequence ID" value="NZ_LZJS01000053.1"/>
</dbReference>
<dbReference type="Gene3D" id="3.10.450.50">
    <property type="match status" value="1"/>
</dbReference>
<comment type="caution">
    <text evidence="2">The sequence shown here is derived from an EMBL/GenBank/DDBJ whole genome shotgun (WGS) entry which is preliminary data.</text>
</comment>
<dbReference type="SUPFAM" id="SSF54427">
    <property type="entry name" value="NTF2-like"/>
    <property type="match status" value="1"/>
</dbReference>
<organism evidence="2 3">
    <name type="scientific">Mycobacterium colombiense</name>
    <dbReference type="NCBI Taxonomy" id="339268"/>
    <lineage>
        <taxon>Bacteria</taxon>
        <taxon>Bacillati</taxon>
        <taxon>Actinomycetota</taxon>
        <taxon>Actinomycetes</taxon>
        <taxon>Mycobacteriales</taxon>
        <taxon>Mycobacteriaceae</taxon>
        <taxon>Mycobacterium</taxon>
        <taxon>Mycobacterium avium complex (MAC)</taxon>
    </lineage>
</organism>
<gene>
    <name evidence="2" type="ORF">A5685_22135</name>
</gene>
<dbReference type="InterPro" id="IPR037401">
    <property type="entry name" value="SnoaL-like"/>
</dbReference>
<dbReference type="CDD" id="cd00531">
    <property type="entry name" value="NTF2_like"/>
    <property type="match status" value="1"/>
</dbReference>
<evidence type="ECO:0000313" key="3">
    <source>
        <dbReference type="Proteomes" id="UP000093861"/>
    </source>
</evidence>
<name>A0A1A2SGY5_9MYCO</name>
<dbReference type="NCBIfam" id="TIGR02246">
    <property type="entry name" value="SgcJ/EcaC family oxidoreductase"/>
    <property type="match status" value="1"/>
</dbReference>
<dbReference type="EMBL" id="LZJS01000053">
    <property type="protein sequence ID" value="OBH63396.1"/>
    <property type="molecule type" value="Genomic_DNA"/>
</dbReference>
<dbReference type="InterPro" id="IPR032710">
    <property type="entry name" value="NTF2-like_dom_sf"/>
</dbReference>
<evidence type="ECO:0000259" key="1">
    <source>
        <dbReference type="Pfam" id="PF13577"/>
    </source>
</evidence>
<feature type="domain" description="SnoaL-like" evidence="1">
    <location>
        <begin position="7"/>
        <end position="118"/>
    </location>
</feature>
<dbReference type="InterPro" id="IPR011944">
    <property type="entry name" value="Steroid_delta5-4_isomerase"/>
</dbReference>
<dbReference type="Pfam" id="PF13577">
    <property type="entry name" value="SnoaL_4"/>
    <property type="match status" value="1"/>
</dbReference>
<protein>
    <recommendedName>
        <fullName evidence="1">SnoaL-like domain-containing protein</fullName>
    </recommendedName>
</protein>
<sequence length="136" mass="14742">MTVDARDDEAAIRELLAGYALALDVGDVDECVQLFAPDGEFLVYGKTFAGHDAIAGMFRAAARGLHLNGSARIEVVGERATARSQVLFVRAGDLQLRPAIYDDELTRTAGQWRFARRRCRFVTSAGLANSPEVSPA</sequence>